<dbReference type="Pfam" id="PF22725">
    <property type="entry name" value="GFO_IDH_MocA_C3"/>
    <property type="match status" value="1"/>
</dbReference>
<dbReference type="RefSeq" id="WP_268042120.1">
    <property type="nucleotide sequence ID" value="NZ_CP104064.1"/>
</dbReference>
<feature type="domain" description="Gfo/Idh/MocA-like oxidoreductase N-terminal" evidence="2">
    <location>
        <begin position="16"/>
        <end position="119"/>
    </location>
</feature>
<evidence type="ECO:0000256" key="1">
    <source>
        <dbReference type="ARBA" id="ARBA00023002"/>
    </source>
</evidence>
<evidence type="ECO:0000259" key="2">
    <source>
        <dbReference type="Pfam" id="PF01408"/>
    </source>
</evidence>
<dbReference type="PANTHER" id="PTHR43818">
    <property type="entry name" value="BCDNA.GH03377"/>
    <property type="match status" value="1"/>
</dbReference>
<gene>
    <name evidence="4" type="ORF">NZD86_12660</name>
</gene>
<feature type="domain" description="GFO/IDH/MocA-like oxidoreductase" evidence="3">
    <location>
        <begin position="129"/>
        <end position="255"/>
    </location>
</feature>
<dbReference type="Pfam" id="PF01408">
    <property type="entry name" value="GFO_IDH_MocA"/>
    <property type="match status" value="1"/>
</dbReference>
<protein>
    <submittedName>
        <fullName evidence="4">Gfo/Idh/MocA family oxidoreductase</fullName>
    </submittedName>
</protein>
<dbReference type="Proteomes" id="UP001164803">
    <property type="component" value="Chromosome"/>
</dbReference>
<organism evidence="4 5">
    <name type="scientific">Alicyclobacillus dauci</name>
    <dbReference type="NCBI Taxonomy" id="1475485"/>
    <lineage>
        <taxon>Bacteria</taxon>
        <taxon>Bacillati</taxon>
        <taxon>Bacillota</taxon>
        <taxon>Bacilli</taxon>
        <taxon>Bacillales</taxon>
        <taxon>Alicyclobacillaceae</taxon>
        <taxon>Alicyclobacillus</taxon>
    </lineage>
</organism>
<accession>A0ABY6YXP6</accession>
<name>A0ABY6YXP6_9BACL</name>
<dbReference type="Gene3D" id="3.30.360.10">
    <property type="entry name" value="Dihydrodipicolinate Reductase, domain 2"/>
    <property type="match status" value="1"/>
</dbReference>
<dbReference type="InterPro" id="IPR000683">
    <property type="entry name" value="Gfo/Idh/MocA-like_OxRdtase_N"/>
</dbReference>
<dbReference type="SUPFAM" id="SSF55347">
    <property type="entry name" value="Glyceraldehyde-3-phosphate dehydrogenase-like, C-terminal domain"/>
    <property type="match status" value="1"/>
</dbReference>
<evidence type="ECO:0000259" key="3">
    <source>
        <dbReference type="Pfam" id="PF22725"/>
    </source>
</evidence>
<keyword evidence="5" id="KW-1185">Reference proteome</keyword>
<evidence type="ECO:0000313" key="4">
    <source>
        <dbReference type="EMBL" id="WAH35167.1"/>
    </source>
</evidence>
<proteinExistence type="predicted"/>
<dbReference type="Gene3D" id="3.40.50.720">
    <property type="entry name" value="NAD(P)-binding Rossmann-like Domain"/>
    <property type="match status" value="1"/>
</dbReference>
<evidence type="ECO:0000313" key="5">
    <source>
        <dbReference type="Proteomes" id="UP001164803"/>
    </source>
</evidence>
<keyword evidence="1" id="KW-0560">Oxidoreductase</keyword>
<dbReference type="InterPro" id="IPR055170">
    <property type="entry name" value="GFO_IDH_MocA-like_dom"/>
</dbReference>
<sequence length="333" mass="36920">MIRTALLSRWHVHANDYARQAKEHPHVEIVRVWDDDETRGRKWADELGVPFESSLATLLQDDTIDAVIVDTPTQLHKDVIIAAAKHGKHIFSEKVLAFTVADCEEIFSTVDENRVKLMLSLPRLTDPYYLYAQKAVDDQLLGKVNTIRCRLSHNGAVSTKENPNGWLPATFFDPVSCGGGALIDLGAHPIYLINRLAGQPKVVNATLSGILDLPVDDNSVVTVQYESGVIGIMEAGFSSGSSPFLLELYGTKGTLLIEDEQIRIRSEATGPTEWVIPNDVPDRIASPFAQWVKWIEEGEEPTITRQDILHLTLINEAARTSSETEQAVVIHQP</sequence>
<reference evidence="4" key="1">
    <citation type="submission" date="2022-08" db="EMBL/GenBank/DDBJ databases">
        <title>Alicyclobacillus dauci DSM2870, complete genome.</title>
        <authorList>
            <person name="Wang Q."/>
            <person name="Cai R."/>
            <person name="Wang Z."/>
        </authorList>
    </citation>
    <scope>NUCLEOTIDE SEQUENCE</scope>
    <source>
        <strain evidence="4">DSM 28700</strain>
    </source>
</reference>
<dbReference type="EMBL" id="CP104064">
    <property type="protein sequence ID" value="WAH35167.1"/>
    <property type="molecule type" value="Genomic_DNA"/>
</dbReference>
<dbReference type="InterPro" id="IPR036291">
    <property type="entry name" value="NAD(P)-bd_dom_sf"/>
</dbReference>
<dbReference type="PANTHER" id="PTHR43818:SF11">
    <property type="entry name" value="BCDNA.GH03377"/>
    <property type="match status" value="1"/>
</dbReference>
<dbReference type="InterPro" id="IPR050463">
    <property type="entry name" value="Gfo/Idh/MocA_oxidrdct_glycsds"/>
</dbReference>
<dbReference type="SUPFAM" id="SSF51735">
    <property type="entry name" value="NAD(P)-binding Rossmann-fold domains"/>
    <property type="match status" value="1"/>
</dbReference>